<dbReference type="Gene3D" id="3.40.190.10">
    <property type="entry name" value="Periplasmic binding protein-like II"/>
    <property type="match status" value="1"/>
</dbReference>
<dbReference type="Pfam" id="PF22605">
    <property type="entry name" value="IBR_2"/>
    <property type="match status" value="1"/>
</dbReference>
<dbReference type="Pfam" id="PF17976">
    <property type="entry name" value="zf-RING_12"/>
    <property type="match status" value="1"/>
</dbReference>
<evidence type="ECO:0000256" key="31">
    <source>
        <dbReference type="SAM" id="MobiDB-lite"/>
    </source>
</evidence>
<gene>
    <name evidence="36" type="primary">Prkn</name>
    <name evidence="36" type="ORF">FJT64_021666</name>
</gene>
<dbReference type="PROSITE" id="PS51873">
    <property type="entry name" value="TRIAD"/>
    <property type="match status" value="1"/>
</dbReference>
<evidence type="ECO:0000256" key="13">
    <source>
        <dbReference type="ARBA" id="ARBA00022692"/>
    </source>
</evidence>
<dbReference type="CDD" id="cd21382">
    <property type="entry name" value="RING0_parkin"/>
    <property type="match status" value="1"/>
</dbReference>
<dbReference type="InterPro" id="IPR002867">
    <property type="entry name" value="IBR_dom"/>
</dbReference>
<dbReference type="PANTHER" id="PTHR42643:SF24">
    <property type="entry name" value="IONOTROPIC RECEPTOR 60A"/>
    <property type="match status" value="1"/>
</dbReference>
<keyword evidence="12" id="KW-0808">Transferase</keyword>
<dbReference type="GO" id="GO:0006914">
    <property type="term" value="P:autophagy"/>
    <property type="evidence" value="ECO:0007669"/>
    <property type="project" value="UniProtKB-KW"/>
</dbReference>
<evidence type="ECO:0000256" key="18">
    <source>
        <dbReference type="ARBA" id="ARBA00022833"/>
    </source>
</evidence>
<evidence type="ECO:0000256" key="30">
    <source>
        <dbReference type="ARBA" id="ARBA00029536"/>
    </source>
</evidence>
<keyword evidence="15" id="KW-0677">Repeat</keyword>
<dbReference type="GO" id="GO:0016567">
    <property type="term" value="P:protein ubiquitination"/>
    <property type="evidence" value="ECO:0007669"/>
    <property type="project" value="UniProtKB-UniPathway"/>
</dbReference>
<dbReference type="GO" id="GO:0005739">
    <property type="term" value="C:mitochondrion"/>
    <property type="evidence" value="ECO:0007669"/>
    <property type="project" value="UniProtKB-SubCell"/>
</dbReference>
<keyword evidence="21" id="KW-0072">Autophagy</keyword>
<evidence type="ECO:0000256" key="1">
    <source>
        <dbReference type="ARBA" id="ARBA00001798"/>
    </source>
</evidence>
<keyword evidence="27" id="KW-1071">Ligand-gated ion channel</keyword>
<evidence type="ECO:0000256" key="5">
    <source>
        <dbReference type="ARBA" id="ARBA00004906"/>
    </source>
</evidence>
<comment type="catalytic activity">
    <reaction evidence="1">
        <text>[E2 ubiquitin-conjugating enzyme]-S-ubiquitinyl-L-cysteine + [acceptor protein]-L-lysine = [E2 ubiquitin-conjugating enzyme]-L-cysteine + [acceptor protein]-N(6)-ubiquitinyl-L-lysine.</text>
        <dbReference type="EC" id="2.3.2.31"/>
    </reaction>
</comment>
<dbReference type="GO" id="GO:0008270">
    <property type="term" value="F:zinc ion binding"/>
    <property type="evidence" value="ECO:0007669"/>
    <property type="project" value="UniProtKB-KW"/>
</dbReference>
<feature type="transmembrane region" description="Helical" evidence="32">
    <location>
        <begin position="1152"/>
        <end position="1170"/>
    </location>
</feature>
<dbReference type="SUPFAM" id="SSF54236">
    <property type="entry name" value="Ubiquitin-like"/>
    <property type="match status" value="1"/>
</dbReference>
<dbReference type="InterPro" id="IPR044066">
    <property type="entry name" value="TRIAD_supradom"/>
</dbReference>
<dbReference type="FunFam" id="2.20.25.20:FF:000008">
    <property type="entry name" value="E3 ubiquitin-protein ligase parkin"/>
    <property type="match status" value="1"/>
</dbReference>
<name>A0A6A4WL91_AMPAM</name>
<feature type="signal peptide" evidence="33">
    <location>
        <begin position="1"/>
        <end position="17"/>
    </location>
</feature>
<dbReference type="Proteomes" id="UP000440578">
    <property type="component" value="Unassembled WGS sequence"/>
</dbReference>
<dbReference type="Pfam" id="PF10613">
    <property type="entry name" value="Lig_chan-Glu_bd"/>
    <property type="match status" value="1"/>
</dbReference>
<comment type="pathway">
    <text evidence="5">Protein modification; protein ubiquitination.</text>
</comment>
<evidence type="ECO:0000256" key="29">
    <source>
        <dbReference type="ARBA" id="ARBA00029442"/>
    </source>
</evidence>
<evidence type="ECO:0000256" key="15">
    <source>
        <dbReference type="ARBA" id="ARBA00022737"/>
    </source>
</evidence>
<evidence type="ECO:0000256" key="27">
    <source>
        <dbReference type="ARBA" id="ARBA00023286"/>
    </source>
</evidence>
<evidence type="ECO:0000256" key="16">
    <source>
        <dbReference type="ARBA" id="ARBA00022771"/>
    </source>
</evidence>
<feature type="domain" description="Ubiquitin-like" evidence="34">
    <location>
        <begin position="33"/>
        <end position="110"/>
    </location>
</feature>
<keyword evidence="19" id="KW-0832">Ubl conjugation</keyword>
<evidence type="ECO:0000256" key="12">
    <source>
        <dbReference type="ARBA" id="ARBA00022679"/>
    </source>
</evidence>
<evidence type="ECO:0000259" key="35">
    <source>
        <dbReference type="PROSITE" id="PS51873"/>
    </source>
</evidence>
<keyword evidence="9" id="KW-1003">Cell membrane</keyword>
<dbReference type="SMART" id="SM00647">
    <property type="entry name" value="IBR"/>
    <property type="match status" value="1"/>
</dbReference>
<evidence type="ECO:0000259" key="34">
    <source>
        <dbReference type="PROSITE" id="PS50053"/>
    </source>
</evidence>
<keyword evidence="11" id="KW-0597">Phosphoprotein</keyword>
<dbReference type="Gene3D" id="3.40.50.2300">
    <property type="match status" value="1"/>
</dbReference>
<dbReference type="GO" id="GO:0005886">
    <property type="term" value="C:plasma membrane"/>
    <property type="evidence" value="ECO:0007669"/>
    <property type="project" value="UniProtKB-SubCell"/>
</dbReference>
<feature type="compositionally biased region" description="Polar residues" evidence="31">
    <location>
        <begin position="124"/>
        <end position="135"/>
    </location>
</feature>
<dbReference type="InterPro" id="IPR041565">
    <property type="entry name" value="Parkin_Znf-RING"/>
</dbReference>
<keyword evidence="20 32" id="KW-1133">Transmembrane helix</keyword>
<evidence type="ECO:0000256" key="10">
    <source>
        <dbReference type="ARBA" id="ARBA00022490"/>
    </source>
</evidence>
<dbReference type="InterPro" id="IPR052192">
    <property type="entry name" value="Insect_Ionotropic_Sensory_Rcpt"/>
</dbReference>
<accession>A0A6A4WL91</accession>
<dbReference type="InterPro" id="IPR000626">
    <property type="entry name" value="Ubiquitin-like_dom"/>
</dbReference>
<dbReference type="CDD" id="cd16627">
    <property type="entry name" value="RING-HC_RBR_parkin"/>
    <property type="match status" value="1"/>
</dbReference>
<dbReference type="InterPro" id="IPR029071">
    <property type="entry name" value="Ubiquitin-like_domsf"/>
</dbReference>
<feature type="domain" description="RING-type" evidence="35">
    <location>
        <begin position="282"/>
        <end position="536"/>
    </location>
</feature>
<dbReference type="GO" id="GO:0015276">
    <property type="term" value="F:ligand-gated monoatomic ion channel activity"/>
    <property type="evidence" value="ECO:0007669"/>
    <property type="project" value="InterPro"/>
</dbReference>
<dbReference type="GO" id="GO:0005829">
    <property type="term" value="C:cytosol"/>
    <property type="evidence" value="ECO:0007669"/>
    <property type="project" value="UniProtKB-SubCell"/>
</dbReference>
<evidence type="ECO:0000256" key="22">
    <source>
        <dbReference type="ARBA" id="ARBA00023065"/>
    </source>
</evidence>
<comment type="similarity">
    <text evidence="6">Belongs to the glutamate-gated ion channel (TC 1.A.10.1) family.</text>
</comment>
<comment type="caution">
    <text evidence="36">The sequence shown here is derived from an EMBL/GenBank/DDBJ whole genome shotgun (WGS) entry which is preliminary data.</text>
</comment>
<keyword evidence="23" id="KW-0496">Mitochondrion</keyword>
<dbReference type="InterPro" id="IPR047534">
    <property type="entry name" value="BRcat_RBR_parkin"/>
</dbReference>
<protein>
    <recommendedName>
        <fullName evidence="30">E3 ubiquitin-protein ligase parkin</fullName>
        <ecNumber evidence="7">2.3.2.31</ecNumber>
    </recommendedName>
</protein>
<dbReference type="SUPFAM" id="SSF53850">
    <property type="entry name" value="Periplasmic binding protein-like II"/>
    <property type="match status" value="1"/>
</dbReference>
<dbReference type="OrthoDB" id="1431934at2759"/>
<dbReference type="Pfam" id="PF17978">
    <property type="entry name" value="zf-RING_14"/>
    <property type="match status" value="1"/>
</dbReference>
<comment type="similarity">
    <text evidence="29">Belongs to the RBR family. Parkin subfamily.</text>
</comment>
<dbReference type="CDD" id="cd20340">
    <property type="entry name" value="BRcat_RBR_parkin"/>
    <property type="match status" value="1"/>
</dbReference>
<keyword evidence="33" id="KW-0732">Signal</keyword>
<evidence type="ECO:0000256" key="33">
    <source>
        <dbReference type="SAM" id="SignalP"/>
    </source>
</evidence>
<evidence type="ECO:0000256" key="25">
    <source>
        <dbReference type="ARBA" id="ARBA00023170"/>
    </source>
</evidence>
<organism evidence="36 37">
    <name type="scientific">Amphibalanus amphitrite</name>
    <name type="common">Striped barnacle</name>
    <name type="synonym">Balanus amphitrite</name>
    <dbReference type="NCBI Taxonomy" id="1232801"/>
    <lineage>
        <taxon>Eukaryota</taxon>
        <taxon>Metazoa</taxon>
        <taxon>Ecdysozoa</taxon>
        <taxon>Arthropoda</taxon>
        <taxon>Crustacea</taxon>
        <taxon>Multicrustacea</taxon>
        <taxon>Cirripedia</taxon>
        <taxon>Thoracica</taxon>
        <taxon>Thoracicalcarea</taxon>
        <taxon>Balanomorpha</taxon>
        <taxon>Balanoidea</taxon>
        <taxon>Balanidae</taxon>
        <taxon>Amphibalaninae</taxon>
        <taxon>Amphibalanus</taxon>
    </lineage>
</organism>
<keyword evidence="10" id="KW-0963">Cytoplasm</keyword>
<feature type="transmembrane region" description="Helical" evidence="32">
    <location>
        <begin position="1361"/>
        <end position="1382"/>
    </location>
</feature>
<feature type="chain" id="PRO_5025686831" description="E3 ubiquitin-protein ligase parkin" evidence="33">
    <location>
        <begin position="18"/>
        <end position="1472"/>
    </location>
</feature>
<dbReference type="UniPathway" id="UPA00143"/>
<sequence length="1472" mass="161014">MGFFLFDLIKSVMLAIAELFGLSRIEDTNANGLKIFVKMVSRQGAGPKTANNVAINVQPEWSIKKVKETIAEKLNVNAEDLKIIFAGHELRNDIQVKECDLGQQSVLHAVQLVHRMFLEVQQSGQPQRVNLSTRPSPKILDGQEPEPATASPGLHQASYLSLTTLLCLRCRGRRGGGGGDTSADGGSATQSSFYVFCSQPCGELRRGKLRVRCATCRQGAFTVRRDPCSWEDVLRPRRVPGTCDTSDCDGEFAEFFFKCAEHASLGEGDEAVPLDLVRNNLRHIPCLACTDVGDRVVAYPCAAGHVTCLECFVTYCRSRLDERQLLNDPEVGFTLGCPAGCPQSVIREVHHFRLMGDEQYERYQRPYYNFPSGLLRQYERYQRFAAEECVLAAGGVLCPRPGCGMGLIPDPECRRVQCQQGCEYVFCRDCLQGYHLGECDPGGGVGAPTAGGGRAFGVDEVAQARWEEATRSTIQVITKPCPKCRTPTERDGGCVRWLYAHDLSADAVRLPLVLDVSDRVDPGVHGQPLVRLARRAMPALRGVCQRVNVLILSIIIIPTSEAAPNSVTIGVVLPERTGGAAEASLQQAVSWLNAEGRQLPETRLVLDYLTASQPTLRHQLCRFLRGPVVALISLDNSCSVVQQLRRLTSELAVPFFVVNRFYCLPPSADGDGVFLSKAEHLDLVSLVTEWMTSTNKQAVTAVTTGEQPPDRAFLLSARLSHLSQEVVRPGPAAGEVRRLLLRLLNTPRPDADFLPAMWAFVLLTEPPRLAQILDEVDGAGLMTAASPWLVLADGWTDGGVTRLTLPADANVTVARRLLGRRLTAPLAAIARRMGRQALDSEETFAVSAVLAVAEALQAGWTDGWLPETGAAVDSDCRVAPARAVAAPALNNAIRARLTDCGVCLTCLEFELLASKYGRPAPTEAGPESGVAVGLLRAGLWNVTWGLDFTFPDLFKDAHLIMCTLPWHGMMDYDVDPRSGALVNRTGLGFRIMDTLAEELGFTYTAVEPPDGQWGLRLPNGSWTGLVRMLIDGRADVAGALALNPVRQTVIDNTQSFYTDYYDLLAPKARLDHGLFIYKDPFTDEVWLGIFVTMVVTSLLLYLMTRASPHYGPQPAGARRQGLFRFTNCLWYMYGATINQGGEHLPTALSGRLLVGFYWLFTLICVATYSGNLIATLTVPRVAPVVRDVDDLISGADTGWLTMAGTDLQQAIVNPVSVVSQGLERMFREGRGQFYANVGDALAKVKGGGWVDIASSLDVRFIVDEDMRRELSQNPNASDPCQLDIIPVHLMEITVVFGLQKRSPYKTAFDRYLRLMRESGLIQAWLRQFMPNASQCLPEPGGQARLMPAGQTGLSLTEMRGAFLLLLIGLLVSAAALLLEQLLRALRAACRRSRPPPPPPPADRTAKVTLMKTGYPPRQLHPAELEPALTSIKELTQGLARLKTAHHGPTGGDTHGERGMRRDSDLHRRTGGN</sequence>
<keyword evidence="8" id="KW-0813">Transport</keyword>
<dbReference type="SMART" id="SM00918">
    <property type="entry name" value="Lig_chan-Glu_bd"/>
    <property type="match status" value="1"/>
</dbReference>
<dbReference type="Pfam" id="PF00240">
    <property type="entry name" value="ubiquitin"/>
    <property type="match status" value="1"/>
</dbReference>
<evidence type="ECO:0000256" key="11">
    <source>
        <dbReference type="ARBA" id="ARBA00022553"/>
    </source>
</evidence>
<evidence type="ECO:0000256" key="19">
    <source>
        <dbReference type="ARBA" id="ARBA00022843"/>
    </source>
</evidence>
<keyword evidence="13 32" id="KW-0812">Transmembrane</keyword>
<dbReference type="PROSITE" id="PS50053">
    <property type="entry name" value="UBIQUITIN_2"/>
    <property type="match status" value="1"/>
</dbReference>
<evidence type="ECO:0000313" key="37">
    <source>
        <dbReference type="Proteomes" id="UP000440578"/>
    </source>
</evidence>
<keyword evidence="14" id="KW-0479">Metal-binding</keyword>
<keyword evidence="37" id="KW-1185">Reference proteome</keyword>
<dbReference type="Gene3D" id="1.10.287.70">
    <property type="match status" value="1"/>
</dbReference>
<evidence type="ECO:0000256" key="28">
    <source>
        <dbReference type="ARBA" id="ARBA00023303"/>
    </source>
</evidence>
<dbReference type="GO" id="GO:0061630">
    <property type="term" value="F:ubiquitin protein ligase activity"/>
    <property type="evidence" value="ECO:0007669"/>
    <property type="project" value="UniProtKB-EC"/>
</dbReference>
<keyword evidence="17" id="KW-0833">Ubl conjugation pathway</keyword>
<dbReference type="Gene3D" id="2.20.25.20">
    <property type="match status" value="1"/>
</dbReference>
<keyword evidence="24 32" id="KW-0472">Membrane</keyword>
<feature type="region of interest" description="Disordered" evidence="31">
    <location>
        <begin position="124"/>
        <end position="153"/>
    </location>
</feature>
<keyword evidence="26" id="KW-0325">Glycoprotein</keyword>
<evidence type="ECO:0000256" key="20">
    <source>
        <dbReference type="ARBA" id="ARBA00022989"/>
    </source>
</evidence>
<evidence type="ECO:0000256" key="6">
    <source>
        <dbReference type="ARBA" id="ARBA00008685"/>
    </source>
</evidence>
<evidence type="ECO:0000256" key="17">
    <source>
        <dbReference type="ARBA" id="ARBA00022786"/>
    </source>
</evidence>
<dbReference type="InterPro" id="IPR019594">
    <property type="entry name" value="Glu/Gly-bd"/>
</dbReference>
<keyword evidence="22" id="KW-0406">Ion transport</keyword>
<keyword evidence="25" id="KW-0675">Receptor</keyword>
<dbReference type="GO" id="GO:0050906">
    <property type="term" value="P:detection of stimulus involved in sensory perception"/>
    <property type="evidence" value="ECO:0007669"/>
    <property type="project" value="UniProtKB-ARBA"/>
</dbReference>
<dbReference type="Gene3D" id="3.10.20.90">
    <property type="entry name" value="Phosphatidylinositol 3-kinase Catalytic Subunit, Chain A, domain 1"/>
    <property type="match status" value="1"/>
</dbReference>
<proteinExistence type="inferred from homology"/>
<feature type="transmembrane region" description="Helical" evidence="32">
    <location>
        <begin position="1085"/>
        <end position="1103"/>
    </location>
</feature>
<keyword evidence="28" id="KW-0407">Ion channel</keyword>
<evidence type="ECO:0000256" key="7">
    <source>
        <dbReference type="ARBA" id="ARBA00012251"/>
    </source>
</evidence>
<dbReference type="Pfam" id="PF01485">
    <property type="entry name" value="IBR"/>
    <property type="match status" value="1"/>
</dbReference>
<dbReference type="InterPro" id="IPR054694">
    <property type="entry name" value="Parkin-like_IBR"/>
</dbReference>
<evidence type="ECO:0000256" key="26">
    <source>
        <dbReference type="ARBA" id="ARBA00023180"/>
    </source>
</evidence>
<reference evidence="36 37" key="1">
    <citation type="submission" date="2019-07" db="EMBL/GenBank/DDBJ databases">
        <title>Draft genome assembly of a fouling barnacle, Amphibalanus amphitrite (Darwin, 1854): The first reference genome for Thecostraca.</title>
        <authorList>
            <person name="Kim W."/>
        </authorList>
    </citation>
    <scope>NUCLEOTIDE SEQUENCE [LARGE SCALE GENOMIC DNA]</scope>
    <source>
        <strain evidence="36">SNU_AA5</strain>
        <tissue evidence="36">Soma without cirri and trophi</tissue>
    </source>
</reference>
<evidence type="ECO:0000256" key="24">
    <source>
        <dbReference type="ARBA" id="ARBA00023136"/>
    </source>
</evidence>
<dbReference type="FunFam" id="1.10.287.70:FF:000143">
    <property type="entry name" value="Probable glutamate receptor"/>
    <property type="match status" value="1"/>
</dbReference>
<keyword evidence="16" id="KW-0863">Zinc-finger</keyword>
<dbReference type="SMART" id="SM00213">
    <property type="entry name" value="UBQ"/>
    <property type="match status" value="1"/>
</dbReference>
<dbReference type="PANTHER" id="PTHR42643">
    <property type="entry name" value="IONOTROPIC RECEPTOR 20A-RELATED"/>
    <property type="match status" value="1"/>
</dbReference>
<feature type="compositionally biased region" description="Basic and acidic residues" evidence="31">
    <location>
        <begin position="1453"/>
        <end position="1472"/>
    </location>
</feature>
<dbReference type="Pfam" id="PF00060">
    <property type="entry name" value="Lig_chan"/>
    <property type="match status" value="1"/>
</dbReference>
<dbReference type="InterPro" id="IPR003977">
    <property type="entry name" value="Parkin"/>
</dbReference>
<evidence type="ECO:0000256" key="8">
    <source>
        <dbReference type="ARBA" id="ARBA00022448"/>
    </source>
</evidence>
<dbReference type="InterPro" id="IPR001320">
    <property type="entry name" value="Iontro_rcpt_C"/>
</dbReference>
<evidence type="ECO:0000256" key="32">
    <source>
        <dbReference type="SAM" id="Phobius"/>
    </source>
</evidence>
<evidence type="ECO:0000256" key="9">
    <source>
        <dbReference type="ARBA" id="ARBA00022475"/>
    </source>
</evidence>
<evidence type="ECO:0000313" key="36">
    <source>
        <dbReference type="EMBL" id="KAF0306893.1"/>
    </source>
</evidence>
<evidence type="ECO:0000256" key="4">
    <source>
        <dbReference type="ARBA" id="ARBA00004651"/>
    </source>
</evidence>
<keyword evidence="18" id="KW-0862">Zinc</keyword>
<evidence type="ECO:0000256" key="23">
    <source>
        <dbReference type="ARBA" id="ARBA00023128"/>
    </source>
</evidence>
<evidence type="ECO:0000256" key="3">
    <source>
        <dbReference type="ARBA" id="ARBA00004514"/>
    </source>
</evidence>
<dbReference type="GO" id="GO:0009893">
    <property type="term" value="P:positive regulation of metabolic process"/>
    <property type="evidence" value="ECO:0007669"/>
    <property type="project" value="UniProtKB-ARBA"/>
</dbReference>
<comment type="subcellular location">
    <subcellularLocation>
        <location evidence="4">Cell membrane</location>
        <topology evidence="4">Multi-pass membrane protein</topology>
    </subcellularLocation>
    <subcellularLocation>
        <location evidence="3">Cytoplasm</location>
        <location evidence="3">Cytosol</location>
    </subcellularLocation>
    <subcellularLocation>
        <location evidence="2">Mitochondrion</location>
    </subcellularLocation>
</comment>
<evidence type="ECO:0000256" key="2">
    <source>
        <dbReference type="ARBA" id="ARBA00004173"/>
    </source>
</evidence>
<evidence type="ECO:0000256" key="21">
    <source>
        <dbReference type="ARBA" id="ARBA00023006"/>
    </source>
</evidence>
<dbReference type="PRINTS" id="PR01475">
    <property type="entry name" value="PARKIN"/>
</dbReference>
<dbReference type="InterPro" id="IPR041170">
    <property type="entry name" value="Znf-RING_14"/>
</dbReference>
<feature type="region of interest" description="Disordered" evidence="31">
    <location>
        <begin position="1440"/>
        <end position="1472"/>
    </location>
</feature>
<dbReference type="EMBL" id="VIIS01000623">
    <property type="protein sequence ID" value="KAF0306893.1"/>
    <property type="molecule type" value="Genomic_DNA"/>
</dbReference>
<dbReference type="InterPro" id="IPR047535">
    <property type="entry name" value="RING-HC_RBR_parkin"/>
</dbReference>
<dbReference type="EC" id="2.3.2.31" evidence="7"/>
<evidence type="ECO:0000256" key="14">
    <source>
        <dbReference type="ARBA" id="ARBA00022723"/>
    </source>
</evidence>